<dbReference type="SUPFAM" id="SSF48613">
    <property type="entry name" value="Heme oxygenase-like"/>
    <property type="match status" value="1"/>
</dbReference>
<dbReference type="InterPro" id="IPR016053">
    <property type="entry name" value="Haem_Oase-like"/>
</dbReference>
<evidence type="ECO:0000256" key="5">
    <source>
        <dbReference type="PIRSR" id="PIRSR000343-2"/>
    </source>
</evidence>
<dbReference type="Proteomes" id="UP000641514">
    <property type="component" value="Unassembled WGS sequence"/>
</dbReference>
<dbReference type="PIRSF" id="PIRSF000343">
    <property type="entry name" value="Haem_Oase"/>
    <property type="match status" value="1"/>
</dbReference>
<dbReference type="InterPro" id="IPR002051">
    <property type="entry name" value="Haem_Oase"/>
</dbReference>
<evidence type="ECO:0000313" key="7">
    <source>
        <dbReference type="Proteomes" id="UP000641514"/>
    </source>
</evidence>
<feature type="binding site" evidence="4">
    <location>
        <position position="16"/>
    </location>
    <ligand>
        <name>heme b</name>
        <dbReference type="ChEBI" id="CHEBI:60344"/>
    </ligand>
</feature>
<dbReference type="AlphaFoldDB" id="A0A916TZI1"/>
<dbReference type="GO" id="GO:0020037">
    <property type="term" value="F:heme binding"/>
    <property type="evidence" value="ECO:0007669"/>
    <property type="project" value="TreeGrafter"/>
</dbReference>
<dbReference type="PRINTS" id="PR00088">
    <property type="entry name" value="HAEMOXYGNASE"/>
</dbReference>
<dbReference type="GO" id="GO:0006788">
    <property type="term" value="P:heme oxidation"/>
    <property type="evidence" value="ECO:0007669"/>
    <property type="project" value="InterPro"/>
</dbReference>
<dbReference type="GO" id="GO:0004392">
    <property type="term" value="F:heme oxygenase (decyclizing) activity"/>
    <property type="evidence" value="ECO:0007669"/>
    <property type="project" value="InterPro"/>
</dbReference>
<dbReference type="RefSeq" id="WP_188669766.1">
    <property type="nucleotide sequence ID" value="NZ_BMJH01000001.1"/>
</dbReference>
<dbReference type="PANTHER" id="PTHR10720">
    <property type="entry name" value="HEME OXYGENASE"/>
    <property type="match status" value="1"/>
</dbReference>
<dbReference type="GO" id="GO:0042167">
    <property type="term" value="P:heme catabolic process"/>
    <property type="evidence" value="ECO:0007669"/>
    <property type="project" value="TreeGrafter"/>
</dbReference>
<evidence type="ECO:0000256" key="4">
    <source>
        <dbReference type="PIRSR" id="PIRSR000343-1"/>
    </source>
</evidence>
<sequence length="216" mass="24112">MAQASTSDLGFAARLRSRTAAAHRDAEGSPFIDALTHGTLPLPDYARFLRQLFVIYTALEQSGRLRATDPTVVPFLDDGLLRVPELSRDLAYIDGPDWELRINPLPATTEYANRITEASVDSAAGFIAHHYLRYLGDLSGGQIMRRAVERAYGFTTDGVRFFRFDAIPNAKPFKDAYRRHLDTIQLTDAEQELIIAEANLGFAHNRALFVELGQTQ</sequence>
<feature type="binding site" evidence="4">
    <location>
        <position position="131"/>
    </location>
    <ligand>
        <name>heme b</name>
        <dbReference type="ChEBI" id="CHEBI:60344"/>
    </ligand>
</feature>
<dbReference type="Gene3D" id="1.20.910.10">
    <property type="entry name" value="Heme oxygenase-like"/>
    <property type="match status" value="1"/>
</dbReference>
<dbReference type="PANTHER" id="PTHR10720:SF0">
    <property type="entry name" value="HEME OXYGENASE"/>
    <property type="match status" value="1"/>
</dbReference>
<protein>
    <submittedName>
        <fullName evidence="6">Heme oxygenase</fullName>
    </submittedName>
</protein>
<accession>A0A916TZI1</accession>
<keyword evidence="1 4" id="KW-0349">Heme</keyword>
<name>A0A916TZI1_9ACTN</name>
<evidence type="ECO:0000313" key="6">
    <source>
        <dbReference type="EMBL" id="GGC53033.1"/>
    </source>
</evidence>
<feature type="binding site" evidence="4">
    <location>
        <position position="178"/>
    </location>
    <ligand>
        <name>heme b</name>
        <dbReference type="ChEBI" id="CHEBI:60344"/>
    </ligand>
</feature>
<organism evidence="6 7">
    <name type="scientific">Hoyosella rhizosphaerae</name>
    <dbReference type="NCBI Taxonomy" id="1755582"/>
    <lineage>
        <taxon>Bacteria</taxon>
        <taxon>Bacillati</taxon>
        <taxon>Actinomycetota</taxon>
        <taxon>Actinomycetes</taxon>
        <taxon>Mycobacteriales</taxon>
        <taxon>Hoyosellaceae</taxon>
        <taxon>Hoyosella</taxon>
    </lineage>
</organism>
<dbReference type="EMBL" id="BMJH01000001">
    <property type="protein sequence ID" value="GGC53033.1"/>
    <property type="molecule type" value="Genomic_DNA"/>
</dbReference>
<evidence type="ECO:0000256" key="3">
    <source>
        <dbReference type="ARBA" id="ARBA00023004"/>
    </source>
</evidence>
<keyword evidence="7" id="KW-1185">Reference proteome</keyword>
<feature type="binding site" description="axial binding residue" evidence="5">
    <location>
        <position position="23"/>
    </location>
    <ligand>
        <name>heme b</name>
        <dbReference type="ChEBI" id="CHEBI:60344"/>
    </ligand>
    <ligandPart>
        <name>Fe</name>
        <dbReference type="ChEBI" id="CHEBI:18248"/>
    </ligandPart>
</feature>
<dbReference type="GO" id="GO:0046872">
    <property type="term" value="F:metal ion binding"/>
    <property type="evidence" value="ECO:0007669"/>
    <property type="project" value="UniProtKB-KW"/>
</dbReference>
<dbReference type="GO" id="GO:0006979">
    <property type="term" value="P:response to oxidative stress"/>
    <property type="evidence" value="ECO:0007669"/>
    <property type="project" value="TreeGrafter"/>
</dbReference>
<evidence type="ECO:0000256" key="1">
    <source>
        <dbReference type="ARBA" id="ARBA00022617"/>
    </source>
</evidence>
<dbReference type="Pfam" id="PF01126">
    <property type="entry name" value="Heme_oxygenase"/>
    <property type="match status" value="1"/>
</dbReference>
<reference evidence="6" key="2">
    <citation type="submission" date="2020-09" db="EMBL/GenBank/DDBJ databases">
        <authorList>
            <person name="Sun Q."/>
            <person name="Zhou Y."/>
        </authorList>
    </citation>
    <scope>NUCLEOTIDE SEQUENCE</scope>
    <source>
        <strain evidence="6">CGMCC 1.15478</strain>
    </source>
</reference>
<proteinExistence type="predicted"/>
<evidence type="ECO:0000256" key="2">
    <source>
        <dbReference type="ARBA" id="ARBA00022723"/>
    </source>
</evidence>
<gene>
    <name evidence="6" type="ORF">GCM10011410_01710</name>
</gene>
<reference evidence="6" key="1">
    <citation type="journal article" date="2014" name="Int. J. Syst. Evol. Microbiol.">
        <title>Complete genome sequence of Corynebacterium casei LMG S-19264T (=DSM 44701T), isolated from a smear-ripened cheese.</title>
        <authorList>
            <consortium name="US DOE Joint Genome Institute (JGI-PGF)"/>
            <person name="Walter F."/>
            <person name="Albersmeier A."/>
            <person name="Kalinowski J."/>
            <person name="Ruckert C."/>
        </authorList>
    </citation>
    <scope>NUCLEOTIDE SEQUENCE</scope>
    <source>
        <strain evidence="6">CGMCC 1.15478</strain>
    </source>
</reference>
<keyword evidence="3 5" id="KW-0408">Iron</keyword>
<dbReference type="InterPro" id="IPR016084">
    <property type="entry name" value="Haem_Oase-like_multi-hlx"/>
</dbReference>
<comment type="caution">
    <text evidence="6">The sequence shown here is derived from an EMBL/GenBank/DDBJ whole genome shotgun (WGS) entry which is preliminary data.</text>
</comment>
<dbReference type="CDD" id="cd19165">
    <property type="entry name" value="HemeO"/>
    <property type="match status" value="1"/>
</dbReference>
<keyword evidence="2 5" id="KW-0479">Metal-binding</keyword>